<dbReference type="AlphaFoldDB" id="A0A0F9NGE9"/>
<accession>A0A0F9NGE9</accession>
<sequence>MKMSTTTIVAALLVALLPFLSPANADPIVLPAWWGYNHDQVVGANPLHTIDDTPVGLTFNQAPNGWTFEPGDPGQVGALLLWPAGDPGEVSTMFKYQSPGGPWFEVPLILQGTEQAGNLQYYSASFTWQAAPESFADAQGWTFFGPGVHELFVDFQAVPEPSTAG</sequence>
<name>A0A0F9NGE9_9ZZZZ</name>
<comment type="caution">
    <text evidence="1">The sequence shown here is derived from an EMBL/GenBank/DDBJ whole genome shotgun (WGS) entry which is preliminary data.</text>
</comment>
<feature type="non-terminal residue" evidence="1">
    <location>
        <position position="165"/>
    </location>
</feature>
<proteinExistence type="predicted"/>
<gene>
    <name evidence="1" type="ORF">LCGC14_1030510</name>
</gene>
<organism evidence="1">
    <name type="scientific">marine sediment metagenome</name>
    <dbReference type="NCBI Taxonomy" id="412755"/>
    <lineage>
        <taxon>unclassified sequences</taxon>
        <taxon>metagenomes</taxon>
        <taxon>ecological metagenomes</taxon>
    </lineage>
</organism>
<reference evidence="1" key="1">
    <citation type="journal article" date="2015" name="Nature">
        <title>Complex archaea that bridge the gap between prokaryotes and eukaryotes.</title>
        <authorList>
            <person name="Spang A."/>
            <person name="Saw J.H."/>
            <person name="Jorgensen S.L."/>
            <person name="Zaremba-Niedzwiedzka K."/>
            <person name="Martijn J."/>
            <person name="Lind A.E."/>
            <person name="van Eijk R."/>
            <person name="Schleper C."/>
            <person name="Guy L."/>
            <person name="Ettema T.J."/>
        </authorList>
    </citation>
    <scope>NUCLEOTIDE SEQUENCE</scope>
</reference>
<dbReference type="EMBL" id="LAZR01004181">
    <property type="protein sequence ID" value="KKN11022.1"/>
    <property type="molecule type" value="Genomic_DNA"/>
</dbReference>
<evidence type="ECO:0000313" key="1">
    <source>
        <dbReference type="EMBL" id="KKN11022.1"/>
    </source>
</evidence>
<protein>
    <submittedName>
        <fullName evidence="1">Uncharacterized protein</fullName>
    </submittedName>
</protein>